<feature type="compositionally biased region" description="Polar residues" evidence="1">
    <location>
        <begin position="155"/>
        <end position="173"/>
    </location>
</feature>
<dbReference type="AlphaFoldDB" id="A0A2D4FVT1"/>
<keyword evidence="2" id="KW-0472">Membrane</keyword>
<evidence type="ECO:0000256" key="2">
    <source>
        <dbReference type="SAM" id="Phobius"/>
    </source>
</evidence>
<evidence type="ECO:0000256" key="3">
    <source>
        <dbReference type="SAM" id="SignalP"/>
    </source>
</evidence>
<feature type="transmembrane region" description="Helical" evidence="2">
    <location>
        <begin position="276"/>
        <end position="297"/>
    </location>
</feature>
<reference evidence="4" key="1">
    <citation type="submission" date="2017-07" db="EMBL/GenBank/DDBJ databases">
        <authorList>
            <person name="Mikheyev A."/>
            <person name="Grau M."/>
        </authorList>
    </citation>
    <scope>NUCLEOTIDE SEQUENCE</scope>
    <source>
        <tissue evidence="4">Venom_gland</tissue>
    </source>
</reference>
<reference evidence="4" key="2">
    <citation type="submission" date="2017-11" db="EMBL/GenBank/DDBJ databases">
        <title>Coralsnake Venomics: Analyses of Venom Gland Transcriptomes and Proteomes of Six Brazilian Taxa.</title>
        <authorList>
            <person name="Aird S.D."/>
            <person name="Jorge da Silva N."/>
            <person name="Qiu L."/>
            <person name="Villar-Briones A."/>
            <person name="Aparecida-Saddi V."/>
            <person name="Campos-Telles M.P."/>
            <person name="Grau M."/>
            <person name="Mikheyev A.S."/>
        </authorList>
    </citation>
    <scope>NUCLEOTIDE SEQUENCE</scope>
    <source>
        <tissue evidence="4">Venom_gland</tissue>
    </source>
</reference>
<protein>
    <submittedName>
        <fullName evidence="4">Uncharacterized protein</fullName>
    </submittedName>
</protein>
<dbReference type="EMBL" id="IACJ01097222">
    <property type="protein sequence ID" value="LAA51609.1"/>
    <property type="molecule type" value="Transcribed_RNA"/>
</dbReference>
<feature type="chain" id="PRO_5013581980" evidence="3">
    <location>
        <begin position="30"/>
        <end position="330"/>
    </location>
</feature>
<keyword evidence="2" id="KW-1133">Transmembrane helix</keyword>
<proteinExistence type="predicted"/>
<evidence type="ECO:0000313" key="4">
    <source>
        <dbReference type="EMBL" id="LAA51609.1"/>
    </source>
</evidence>
<name>A0A2D4FVT1_MICCO</name>
<feature type="compositionally biased region" description="Polar residues" evidence="1">
    <location>
        <begin position="99"/>
        <end position="126"/>
    </location>
</feature>
<feature type="region of interest" description="Disordered" evidence="1">
    <location>
        <begin position="151"/>
        <end position="182"/>
    </location>
</feature>
<accession>A0A2D4FVT1</accession>
<keyword evidence="2" id="KW-0812">Transmembrane</keyword>
<feature type="signal peptide" evidence="3">
    <location>
        <begin position="1"/>
        <end position="29"/>
    </location>
</feature>
<sequence>MVGIRRSLYNLTAVCCFLAGSLLSLPGDGKNGSSASSSTVSQFTLPHTEARSFQATATSRDDIITSTLQVSVSTIGQPDYLTTTTPGYLNTTARIQTQTANNASNSSTDPSLFLTPTTNLPESNTFGLDDDRRYTSTTSLLTSSTKIPAADILQSKETQGTSAASQPKSSTFITMGPAKDTTPVMDHNVLTEENTVASTSSPRTTIGEQVITITTSNTSQSVTFEVASSTLLPHKILSVETEQPTKHEHKTTAFDVGNNQGLPSIPVVSPMGNDPLVIAVVVIFVVTLGILTLLGFLRYRQRSSRLRFRRLQDLPMDDMMEDTPLSLYSY</sequence>
<evidence type="ECO:0000256" key="1">
    <source>
        <dbReference type="SAM" id="MobiDB-lite"/>
    </source>
</evidence>
<keyword evidence="3" id="KW-0732">Signal</keyword>
<feature type="region of interest" description="Disordered" evidence="1">
    <location>
        <begin position="99"/>
        <end position="132"/>
    </location>
</feature>
<organism evidence="4">
    <name type="scientific">Micrurus corallinus</name>
    <name type="common">Brazilian coral snake</name>
    <dbReference type="NCBI Taxonomy" id="54390"/>
    <lineage>
        <taxon>Eukaryota</taxon>
        <taxon>Metazoa</taxon>
        <taxon>Chordata</taxon>
        <taxon>Craniata</taxon>
        <taxon>Vertebrata</taxon>
        <taxon>Euteleostomi</taxon>
        <taxon>Lepidosauria</taxon>
        <taxon>Squamata</taxon>
        <taxon>Bifurcata</taxon>
        <taxon>Unidentata</taxon>
        <taxon>Episquamata</taxon>
        <taxon>Toxicofera</taxon>
        <taxon>Serpentes</taxon>
        <taxon>Colubroidea</taxon>
        <taxon>Elapidae</taxon>
        <taxon>Elapinae</taxon>
        <taxon>Micrurus</taxon>
    </lineage>
</organism>